<feature type="domain" description="CCHC-type" evidence="2">
    <location>
        <begin position="249"/>
        <end position="263"/>
    </location>
</feature>
<evidence type="ECO:0000259" key="2">
    <source>
        <dbReference type="PROSITE" id="PS50158"/>
    </source>
</evidence>
<evidence type="ECO:0000256" key="1">
    <source>
        <dbReference type="PROSITE-ProRule" id="PRU00047"/>
    </source>
</evidence>
<dbReference type="AlphaFoldDB" id="A0A6L2LI29"/>
<evidence type="ECO:0000313" key="3">
    <source>
        <dbReference type="EMBL" id="GEU59894.1"/>
    </source>
</evidence>
<accession>A0A6L2LI29</accession>
<keyword evidence="3" id="KW-0808">Transferase</keyword>
<sequence length="309" mass="34778">MNVTIKKCPGLKGHKLGKGDSTCFWEDKWFEGSALKDMFPRLFALENVKSVTVYKKLNDFGLDYSMRRKPRGGVKEDQYTALSDMMDSIVLTPKEDRFVWSLENSGDFSVKSIRKRIDDTRFIGGEIGTRWIKSVPIKVNIMAWKIQSDALPTRFNISRRDMILELMAKAFQLNNTTSTNNNKRSSSNPSNTQIVQLGMNTSQGIQMLMVDDNVRNRFRKNAGQIYKNGNVVTTLAEGNGNGINGNPIRCYNCRGEGHHASNCTVKPGKQNVAYLHKQMQIAQKKEAGIQLTQEKFDFMADVAACATAL</sequence>
<reference evidence="3" key="1">
    <citation type="journal article" date="2019" name="Sci. Rep.">
        <title>Draft genome of Tanacetum cinerariifolium, the natural source of mosquito coil.</title>
        <authorList>
            <person name="Yamashiro T."/>
            <person name="Shiraishi A."/>
            <person name="Satake H."/>
            <person name="Nakayama K."/>
        </authorList>
    </citation>
    <scope>NUCLEOTIDE SEQUENCE</scope>
</reference>
<dbReference type="EMBL" id="BKCJ010004251">
    <property type="protein sequence ID" value="GEU59894.1"/>
    <property type="molecule type" value="Genomic_DNA"/>
</dbReference>
<keyword evidence="3" id="KW-0695">RNA-directed DNA polymerase</keyword>
<name>A0A6L2LI29_TANCI</name>
<dbReference type="InterPro" id="IPR001878">
    <property type="entry name" value="Znf_CCHC"/>
</dbReference>
<dbReference type="PANTHER" id="PTHR36617:SF15">
    <property type="entry name" value="REVERSE TRANSCRIPTASE ZINC-BINDING DOMAIN-CONTAINING PROTEIN"/>
    <property type="match status" value="1"/>
</dbReference>
<dbReference type="PROSITE" id="PS50158">
    <property type="entry name" value="ZF_CCHC"/>
    <property type="match status" value="1"/>
</dbReference>
<comment type="caution">
    <text evidence="3">The sequence shown here is derived from an EMBL/GenBank/DDBJ whole genome shotgun (WGS) entry which is preliminary data.</text>
</comment>
<keyword evidence="1" id="KW-0862">Zinc</keyword>
<keyword evidence="3" id="KW-0548">Nucleotidyltransferase</keyword>
<proteinExistence type="predicted"/>
<gene>
    <name evidence="3" type="ORF">Tci_031872</name>
</gene>
<dbReference type="GO" id="GO:0003964">
    <property type="term" value="F:RNA-directed DNA polymerase activity"/>
    <property type="evidence" value="ECO:0007669"/>
    <property type="project" value="UniProtKB-KW"/>
</dbReference>
<keyword evidence="1" id="KW-0479">Metal-binding</keyword>
<dbReference type="GO" id="GO:0008270">
    <property type="term" value="F:zinc ion binding"/>
    <property type="evidence" value="ECO:0007669"/>
    <property type="project" value="UniProtKB-KW"/>
</dbReference>
<keyword evidence="1" id="KW-0863">Zinc-finger</keyword>
<dbReference type="InterPro" id="IPR036875">
    <property type="entry name" value="Znf_CCHC_sf"/>
</dbReference>
<dbReference type="GO" id="GO:0003676">
    <property type="term" value="F:nucleic acid binding"/>
    <property type="evidence" value="ECO:0007669"/>
    <property type="project" value="InterPro"/>
</dbReference>
<dbReference type="Pfam" id="PF00098">
    <property type="entry name" value="zf-CCHC"/>
    <property type="match status" value="1"/>
</dbReference>
<protein>
    <submittedName>
        <fullName evidence="3">RNA-directed DNA polymerase, eukaryota</fullName>
    </submittedName>
</protein>
<organism evidence="3">
    <name type="scientific">Tanacetum cinerariifolium</name>
    <name type="common">Dalmatian daisy</name>
    <name type="synonym">Chrysanthemum cinerariifolium</name>
    <dbReference type="NCBI Taxonomy" id="118510"/>
    <lineage>
        <taxon>Eukaryota</taxon>
        <taxon>Viridiplantae</taxon>
        <taxon>Streptophyta</taxon>
        <taxon>Embryophyta</taxon>
        <taxon>Tracheophyta</taxon>
        <taxon>Spermatophyta</taxon>
        <taxon>Magnoliopsida</taxon>
        <taxon>eudicotyledons</taxon>
        <taxon>Gunneridae</taxon>
        <taxon>Pentapetalae</taxon>
        <taxon>asterids</taxon>
        <taxon>campanulids</taxon>
        <taxon>Asterales</taxon>
        <taxon>Asteraceae</taxon>
        <taxon>Asteroideae</taxon>
        <taxon>Anthemideae</taxon>
        <taxon>Anthemidinae</taxon>
        <taxon>Tanacetum</taxon>
    </lineage>
</organism>
<dbReference type="PANTHER" id="PTHR36617">
    <property type="entry name" value="PROTEIN, PUTATIVE-RELATED"/>
    <property type="match status" value="1"/>
</dbReference>
<dbReference type="SUPFAM" id="SSF57756">
    <property type="entry name" value="Retrovirus zinc finger-like domains"/>
    <property type="match status" value="1"/>
</dbReference>
<dbReference type="Gene3D" id="4.10.60.10">
    <property type="entry name" value="Zinc finger, CCHC-type"/>
    <property type="match status" value="1"/>
</dbReference>